<evidence type="ECO:0000313" key="11">
    <source>
        <dbReference type="Proteomes" id="UP001381693"/>
    </source>
</evidence>
<feature type="transmembrane region" description="Helical" evidence="8">
    <location>
        <begin position="452"/>
        <end position="473"/>
    </location>
</feature>
<evidence type="ECO:0000259" key="9">
    <source>
        <dbReference type="Pfam" id="PF02931"/>
    </source>
</evidence>
<feature type="disulfide bond" evidence="7">
    <location>
        <begin position="172"/>
        <end position="190"/>
    </location>
</feature>
<dbReference type="InterPro" id="IPR018000">
    <property type="entry name" value="Neurotransmitter_ion_chnl_CS"/>
</dbReference>
<keyword evidence="2 8" id="KW-0812">Transmembrane</keyword>
<dbReference type="InterPro" id="IPR038050">
    <property type="entry name" value="Neuro_actylchol_rec"/>
</dbReference>
<keyword evidence="4 8" id="KW-0472">Membrane</keyword>
<feature type="disulfide bond" evidence="7">
    <location>
        <begin position="165"/>
        <end position="177"/>
    </location>
</feature>
<dbReference type="Pfam" id="PF02931">
    <property type="entry name" value="Neur_chan_LBD"/>
    <property type="match status" value="1"/>
</dbReference>
<comment type="caution">
    <text evidence="7">Lacks conserved residue(s) required for the propagation of feature annotation.</text>
</comment>
<dbReference type="SMART" id="SM00192">
    <property type="entry name" value="LDLa"/>
    <property type="match status" value="1"/>
</dbReference>
<dbReference type="GO" id="GO:0016020">
    <property type="term" value="C:membrane"/>
    <property type="evidence" value="ECO:0007669"/>
    <property type="project" value="UniProtKB-SubCell"/>
</dbReference>
<dbReference type="InterPro" id="IPR036719">
    <property type="entry name" value="Neuro-gated_channel_TM_sf"/>
</dbReference>
<protein>
    <recommendedName>
        <fullName evidence="9">Neurotransmitter-gated ion-channel ligand-binding domain-containing protein</fullName>
    </recommendedName>
</protein>
<feature type="transmembrane region" description="Helical" evidence="8">
    <location>
        <begin position="485"/>
        <end position="510"/>
    </location>
</feature>
<proteinExistence type="predicted"/>
<dbReference type="InterPro" id="IPR002172">
    <property type="entry name" value="LDrepeatLR_classA_rpt"/>
</dbReference>
<gene>
    <name evidence="10" type="ORF">SK128_022558</name>
</gene>
<dbReference type="SUPFAM" id="SSF90112">
    <property type="entry name" value="Neurotransmitter-gated ion-channel transmembrane pore"/>
    <property type="match status" value="1"/>
</dbReference>
<dbReference type="Gene3D" id="4.10.400.10">
    <property type="entry name" value="Low-density Lipoprotein Receptor"/>
    <property type="match status" value="1"/>
</dbReference>
<feature type="transmembrane region" description="Helical" evidence="8">
    <location>
        <begin position="422"/>
        <end position="445"/>
    </location>
</feature>
<feature type="domain" description="Neurotransmitter-gated ion-channel ligand-binding" evidence="9">
    <location>
        <begin position="199"/>
        <end position="394"/>
    </location>
</feature>
<feature type="transmembrane region" description="Helical" evidence="8">
    <location>
        <begin position="591"/>
        <end position="616"/>
    </location>
</feature>
<dbReference type="CDD" id="cd00112">
    <property type="entry name" value="LDLa"/>
    <property type="match status" value="1"/>
</dbReference>
<sequence length="634" mass="72813">MLKGEIPSLADPYFIQAANKFATEHTDVVVFIWTLGGNSTCSASYFLPNTPWPIVYDGACEQPAMYVMCKVPSDLTFELRRNGIPDYTSTYRLVPEGTHPRFYSQYGNEIYIKSVHSSGINLELRQYIVNTTIATSRLDTYQPYGRSQWTMNERNITVHMALTTCSMDEFTCDNGKCINLTLRCDGENDCGDFSDEECSLLQPLLSTYRSDRPHIPRTPLILYMEIIRIPAVDVVNNVIRLQLLLRTSWKDDRVTLLQLSDNSEDNNVPLSDIWYPKYLLENAVFEDFVAYAKDNEIFQTTIAEKTGQGRANVVDGYEGYEYKAGRDAYLVRTEVFLSSFTCDFLLDLYPFDVHRCEALLSLRQRGNFISYFNTSDVVLTPSNFTLSLFTTQPVCYTIDTDSEEFLGKLKIQILLERRYGSYFYTTFGPCFILGLIGSFTQFYAYENFSDRIMVTLSCLIVVASLFSQVAVTVPASAQPKAIDIFFFYYMIRLFITCLHHTILFFLRVYVRSRKEKKARKEAIQVFKNNKVQPTSSPNEDSSEKTVPQPAFYDVPKGQDFPLKAWYMPGKEVDDIYGATTETGDGITIDKVFNVFSIIFGYFLDIAWFCAFVFYILDYILNKRDEFKKDCVKGL</sequence>
<dbReference type="Proteomes" id="UP001381693">
    <property type="component" value="Unassembled WGS sequence"/>
</dbReference>
<comment type="subcellular location">
    <subcellularLocation>
        <location evidence="1">Membrane</location>
        <topology evidence="1">Multi-pass membrane protein</topology>
    </subcellularLocation>
</comment>
<keyword evidence="5 7" id="KW-1015">Disulfide bond</keyword>
<keyword evidence="11" id="KW-1185">Reference proteome</keyword>
<dbReference type="AlphaFoldDB" id="A0AAN8WX67"/>
<name>A0AAN8WX67_HALRR</name>
<dbReference type="InterPro" id="IPR006202">
    <property type="entry name" value="Neur_chan_lig-bd"/>
</dbReference>
<dbReference type="SUPFAM" id="SSF57424">
    <property type="entry name" value="LDL receptor-like module"/>
    <property type="match status" value="1"/>
</dbReference>
<dbReference type="InterPro" id="IPR036055">
    <property type="entry name" value="LDL_receptor-like_sf"/>
</dbReference>
<evidence type="ECO:0000256" key="8">
    <source>
        <dbReference type="SAM" id="Phobius"/>
    </source>
</evidence>
<evidence type="ECO:0000313" key="10">
    <source>
        <dbReference type="EMBL" id="KAK7074026.1"/>
    </source>
</evidence>
<dbReference type="FunFam" id="4.10.400.10:FF:000065">
    <property type="entry name" value="Transmembrane protease serine 7"/>
    <property type="match status" value="1"/>
</dbReference>
<evidence type="ECO:0000256" key="4">
    <source>
        <dbReference type="ARBA" id="ARBA00023136"/>
    </source>
</evidence>
<accession>A0AAN8WX67</accession>
<evidence type="ECO:0000256" key="6">
    <source>
        <dbReference type="ARBA" id="ARBA00023180"/>
    </source>
</evidence>
<dbReference type="Gene3D" id="1.20.58.390">
    <property type="entry name" value="Neurotransmitter-gated ion-channel transmembrane domain"/>
    <property type="match status" value="1"/>
</dbReference>
<evidence type="ECO:0000256" key="1">
    <source>
        <dbReference type="ARBA" id="ARBA00004141"/>
    </source>
</evidence>
<dbReference type="PROSITE" id="PS00236">
    <property type="entry name" value="NEUROTR_ION_CHANNEL"/>
    <property type="match status" value="1"/>
</dbReference>
<dbReference type="Pfam" id="PF00057">
    <property type="entry name" value="Ldl_recept_a"/>
    <property type="match status" value="1"/>
</dbReference>
<evidence type="ECO:0000256" key="5">
    <source>
        <dbReference type="ARBA" id="ARBA00023157"/>
    </source>
</evidence>
<dbReference type="InterPro" id="IPR006201">
    <property type="entry name" value="Neur_channel"/>
</dbReference>
<dbReference type="EMBL" id="JAXCGZ010011863">
    <property type="protein sequence ID" value="KAK7074026.1"/>
    <property type="molecule type" value="Genomic_DNA"/>
</dbReference>
<dbReference type="PANTHER" id="PTHR18945">
    <property type="entry name" value="NEUROTRANSMITTER GATED ION CHANNEL"/>
    <property type="match status" value="1"/>
</dbReference>
<dbReference type="GO" id="GO:0004888">
    <property type="term" value="F:transmembrane signaling receptor activity"/>
    <property type="evidence" value="ECO:0007669"/>
    <property type="project" value="InterPro"/>
</dbReference>
<dbReference type="GO" id="GO:0005230">
    <property type="term" value="F:extracellular ligand-gated monoatomic ion channel activity"/>
    <property type="evidence" value="ECO:0007669"/>
    <property type="project" value="InterPro"/>
</dbReference>
<keyword evidence="6" id="KW-0325">Glycoprotein</keyword>
<dbReference type="InterPro" id="IPR036734">
    <property type="entry name" value="Neur_chan_lig-bd_sf"/>
</dbReference>
<keyword evidence="3 8" id="KW-1133">Transmembrane helix</keyword>
<evidence type="ECO:0000256" key="2">
    <source>
        <dbReference type="ARBA" id="ARBA00022692"/>
    </source>
</evidence>
<comment type="caution">
    <text evidence="10">The sequence shown here is derived from an EMBL/GenBank/DDBJ whole genome shotgun (WGS) entry which is preliminary data.</text>
</comment>
<evidence type="ECO:0000256" key="7">
    <source>
        <dbReference type="PROSITE-ProRule" id="PRU00124"/>
    </source>
</evidence>
<dbReference type="Gene3D" id="2.70.170.10">
    <property type="entry name" value="Neurotransmitter-gated ion-channel ligand-binding domain"/>
    <property type="match status" value="1"/>
</dbReference>
<organism evidence="10 11">
    <name type="scientific">Halocaridina rubra</name>
    <name type="common">Hawaiian red shrimp</name>
    <dbReference type="NCBI Taxonomy" id="373956"/>
    <lineage>
        <taxon>Eukaryota</taxon>
        <taxon>Metazoa</taxon>
        <taxon>Ecdysozoa</taxon>
        <taxon>Arthropoda</taxon>
        <taxon>Crustacea</taxon>
        <taxon>Multicrustacea</taxon>
        <taxon>Malacostraca</taxon>
        <taxon>Eumalacostraca</taxon>
        <taxon>Eucarida</taxon>
        <taxon>Decapoda</taxon>
        <taxon>Pleocyemata</taxon>
        <taxon>Caridea</taxon>
        <taxon>Atyoidea</taxon>
        <taxon>Atyidae</taxon>
        <taxon>Halocaridina</taxon>
    </lineage>
</organism>
<reference evidence="10 11" key="1">
    <citation type="submission" date="2023-11" db="EMBL/GenBank/DDBJ databases">
        <title>Halocaridina rubra genome assembly.</title>
        <authorList>
            <person name="Smith C."/>
        </authorList>
    </citation>
    <scope>NUCLEOTIDE SEQUENCE [LARGE SCALE GENOMIC DNA]</scope>
    <source>
        <strain evidence="10">EP-1</strain>
        <tissue evidence="10">Whole</tissue>
    </source>
</reference>
<evidence type="ECO:0000256" key="3">
    <source>
        <dbReference type="ARBA" id="ARBA00022989"/>
    </source>
</evidence>
<dbReference type="PROSITE" id="PS50068">
    <property type="entry name" value="LDLRA_2"/>
    <property type="match status" value="1"/>
</dbReference>
<dbReference type="SUPFAM" id="SSF63712">
    <property type="entry name" value="Nicotinic receptor ligand binding domain-like"/>
    <property type="match status" value="1"/>
</dbReference>